<organism evidence="3 4">
    <name type="scientific">Gordonia phage Sixama</name>
    <dbReference type="NCBI Taxonomy" id="2653271"/>
    <lineage>
        <taxon>Viruses</taxon>
        <taxon>Duplodnaviria</taxon>
        <taxon>Heunggongvirae</taxon>
        <taxon>Uroviricota</taxon>
        <taxon>Caudoviricetes</taxon>
        <taxon>Sixamavirus</taxon>
        <taxon>Sixamavirus sixama</taxon>
    </lineage>
</organism>
<feature type="domain" description="DNA primase/polymerase bifunctional N-terminal" evidence="2">
    <location>
        <begin position="24"/>
        <end position="250"/>
    </location>
</feature>
<protein>
    <submittedName>
        <fullName evidence="3">DNA primase/polymerase</fullName>
    </submittedName>
</protein>
<dbReference type="CDD" id="cd04859">
    <property type="entry name" value="Prim_Pol"/>
    <property type="match status" value="1"/>
</dbReference>
<dbReference type="SUPFAM" id="SSF56747">
    <property type="entry name" value="Prim-pol domain"/>
    <property type="match status" value="1"/>
</dbReference>
<evidence type="ECO:0000256" key="1">
    <source>
        <dbReference type="SAM" id="MobiDB-lite"/>
    </source>
</evidence>
<dbReference type="GeneID" id="77924361"/>
<name>A0A5Q2F5G8_9CAUD</name>
<dbReference type="RefSeq" id="YP_010648874.1">
    <property type="nucleotide sequence ID" value="NC_070762.1"/>
</dbReference>
<dbReference type="Pfam" id="PF09250">
    <property type="entry name" value="Prim-Pol"/>
    <property type="match status" value="1"/>
</dbReference>
<dbReference type="InterPro" id="IPR015330">
    <property type="entry name" value="DNA_primase/pol_bifunc_N"/>
</dbReference>
<feature type="region of interest" description="Disordered" evidence="1">
    <location>
        <begin position="1"/>
        <end position="20"/>
    </location>
</feature>
<gene>
    <name evidence="3" type="primary">194</name>
    <name evidence="3" type="ORF">SEA_SIXAMA_194</name>
</gene>
<evidence type="ECO:0000259" key="2">
    <source>
        <dbReference type="SMART" id="SM00943"/>
    </source>
</evidence>
<evidence type="ECO:0000313" key="3">
    <source>
        <dbReference type="EMBL" id="QGF20344.1"/>
    </source>
</evidence>
<dbReference type="KEGG" id="vg:77924361"/>
<dbReference type="EMBL" id="MN484601">
    <property type="protein sequence ID" value="QGF20344.1"/>
    <property type="molecule type" value="Genomic_DNA"/>
</dbReference>
<accession>A0A5Q2F5G8</accession>
<feature type="compositionally biased region" description="Low complexity" evidence="1">
    <location>
        <begin position="1"/>
        <end position="12"/>
    </location>
</feature>
<dbReference type="Proteomes" id="UP000400849">
    <property type="component" value="Segment"/>
</dbReference>
<reference evidence="3 4" key="1">
    <citation type="submission" date="2019-09" db="EMBL/GenBank/DDBJ databases">
        <authorList>
            <person name="Christie C.A."/>
            <person name="Diallo A.S."/>
            <person name="Dixon Z."/>
            <person name="McIntosh P.M."/>
            <person name="Murthy K.H."/>
            <person name="Rosen M.G."/>
            <person name="Simpson L.M."/>
            <person name="Koustas K."/>
            <person name="Fogarty M.P."/>
            <person name="Molloy S.D."/>
            <person name="Garlena R.A."/>
            <person name="Russell D.A."/>
            <person name="Pope W.H."/>
            <person name="Jacobs-Sera D."/>
            <person name="Hatfull G.F."/>
        </authorList>
    </citation>
    <scope>NUCLEOTIDE SEQUENCE [LARGE SCALE GENOMIC DNA]</scope>
</reference>
<dbReference type="SMART" id="SM00943">
    <property type="entry name" value="Prim-Pol"/>
    <property type="match status" value="1"/>
</dbReference>
<sequence length="421" mass="45999">MTAAATPASEPAPQRREDRVPGALAYYTDVLKLTVTPIHVPVWIQEGEGASASGECSCGDPYTLDQYGFVDKSQPNTCTSPGKHPVKLGFASNPDCQATTSADATTLWREAAGSQWPIAVYNVGVVTGKGTGLVVIDVDVRSQGLESMALLEHALSELGVTWRLTNTFSYFTSGAASGRGYHLYFKTDRDDDQLWRSLRLLGENILPGVELKWKRGMVVAAPSLHASGAVYELQNTTEVAELNQERLDDLTRAVAVAKGAPVQSTGTLNAPRSVADLFHSAGGATAMRTWHEAAEDAALTVNSNSGRWVREVEYLFMSGSPIRTYGPGEHEQSLRPMFAAAVNLFPPHEDIEQDILDNLDANRSWLPPIYAMIFQAIDEAVTKPLPWSQQGHQGSDLENFIGLGRYALREEIQKRRRQLSR</sequence>
<evidence type="ECO:0000313" key="4">
    <source>
        <dbReference type="Proteomes" id="UP000400849"/>
    </source>
</evidence>
<proteinExistence type="predicted"/>
<keyword evidence="4" id="KW-1185">Reference proteome</keyword>